<gene>
    <name evidence="2" type="ORF">S01H4_19562</name>
</gene>
<accession>X0YMG9</accession>
<reference evidence="2" key="1">
    <citation type="journal article" date="2014" name="Front. Microbiol.">
        <title>High frequency of phylogenetically diverse reductive dehalogenase-homologous genes in deep subseafloor sedimentary metagenomes.</title>
        <authorList>
            <person name="Kawai M."/>
            <person name="Futagami T."/>
            <person name="Toyoda A."/>
            <person name="Takaki Y."/>
            <person name="Nishi S."/>
            <person name="Hori S."/>
            <person name="Arai W."/>
            <person name="Tsubouchi T."/>
            <person name="Morono Y."/>
            <person name="Uchiyama I."/>
            <person name="Ito T."/>
            <person name="Fujiyama A."/>
            <person name="Inagaki F."/>
            <person name="Takami H."/>
        </authorList>
    </citation>
    <scope>NUCLEOTIDE SEQUENCE</scope>
    <source>
        <strain evidence="2">Expedition CK06-06</strain>
    </source>
</reference>
<dbReference type="PANTHER" id="PTHR36173:SF1">
    <property type="entry name" value="RIBONUCLEASE VAPC22"/>
    <property type="match status" value="1"/>
</dbReference>
<feature type="domain" description="PIN" evidence="1">
    <location>
        <begin position="24"/>
        <end position="67"/>
    </location>
</feature>
<evidence type="ECO:0000313" key="2">
    <source>
        <dbReference type="EMBL" id="GAG57305.1"/>
    </source>
</evidence>
<dbReference type="EMBL" id="BART01008730">
    <property type="protein sequence ID" value="GAG57305.1"/>
    <property type="molecule type" value="Genomic_DNA"/>
</dbReference>
<name>X0YMG9_9ZZZZ</name>
<feature type="non-terminal residue" evidence="2">
    <location>
        <position position="1"/>
    </location>
</feature>
<dbReference type="Pfam" id="PF01850">
    <property type="entry name" value="PIN"/>
    <property type="match status" value="1"/>
</dbReference>
<evidence type="ECO:0000259" key="1">
    <source>
        <dbReference type="Pfam" id="PF01850"/>
    </source>
</evidence>
<dbReference type="InterPro" id="IPR029060">
    <property type="entry name" value="PIN-like_dom_sf"/>
</dbReference>
<organism evidence="2">
    <name type="scientific">marine sediment metagenome</name>
    <dbReference type="NCBI Taxonomy" id="412755"/>
    <lineage>
        <taxon>unclassified sequences</taxon>
        <taxon>metagenomes</taxon>
        <taxon>ecological metagenomes</taxon>
    </lineage>
</organism>
<dbReference type="InterPro" id="IPR002716">
    <property type="entry name" value="PIN_dom"/>
</dbReference>
<comment type="caution">
    <text evidence="2">The sequence shown here is derived from an EMBL/GenBank/DDBJ whole genome shotgun (WGS) entry which is preliminary data.</text>
</comment>
<dbReference type="AlphaFoldDB" id="X0YMG9"/>
<dbReference type="SUPFAM" id="SSF88723">
    <property type="entry name" value="PIN domain-like"/>
    <property type="match status" value="1"/>
</dbReference>
<dbReference type="InterPro" id="IPR052919">
    <property type="entry name" value="TA_system_RNase"/>
</dbReference>
<dbReference type="PANTHER" id="PTHR36173">
    <property type="entry name" value="RIBONUCLEASE VAPC16-RELATED"/>
    <property type="match status" value="1"/>
</dbReference>
<sequence length="76" mass="8934">ILPLAPSEFMDRAMVQHGIEEFFFNRQILFHAVSLPDIYNDPFDRIIISTAHLSKMAVITKDRNIRSYLRITVVWD</sequence>
<proteinExistence type="predicted"/>
<protein>
    <recommendedName>
        <fullName evidence="1">PIN domain-containing protein</fullName>
    </recommendedName>
</protein>